<dbReference type="GeneID" id="14885549"/>
<accession>A0A0A1TYM5</accession>
<feature type="region of interest" description="Disordered" evidence="1">
    <location>
        <begin position="115"/>
        <end position="140"/>
    </location>
</feature>
<dbReference type="RefSeq" id="XP_004185935.1">
    <property type="nucleotide sequence ID" value="XM_004185887.1"/>
</dbReference>
<dbReference type="OMA" id="GMECEDD"/>
<evidence type="ECO:0000313" key="3">
    <source>
        <dbReference type="EMBL" id="ELP86589.1"/>
    </source>
</evidence>
<dbReference type="EMBL" id="KB206960">
    <property type="protein sequence ID" value="ELP86589.1"/>
    <property type="molecule type" value="Genomic_DNA"/>
</dbReference>
<dbReference type="Pfam" id="PF17800">
    <property type="entry name" value="NPL"/>
    <property type="match status" value="1"/>
</dbReference>
<evidence type="ECO:0000313" key="4">
    <source>
        <dbReference type="Proteomes" id="UP000014680"/>
    </source>
</evidence>
<keyword evidence="4" id="KW-1185">Reference proteome</keyword>
<dbReference type="KEGG" id="eiv:EIN_162230"/>
<dbReference type="Gene3D" id="2.60.120.340">
    <property type="entry name" value="Nucleoplasmin core domain"/>
    <property type="match status" value="1"/>
</dbReference>
<proteinExistence type="predicted"/>
<reference evidence="3 4" key="1">
    <citation type="submission" date="2012-10" db="EMBL/GenBank/DDBJ databases">
        <authorList>
            <person name="Zafar N."/>
            <person name="Inman J."/>
            <person name="Hall N."/>
            <person name="Lorenzi H."/>
            <person name="Caler E."/>
        </authorList>
    </citation>
    <scope>NUCLEOTIDE SEQUENCE [LARGE SCALE GENOMIC DNA]</scope>
    <source>
        <strain evidence="3 4">IP1</strain>
    </source>
</reference>
<organism evidence="3 4">
    <name type="scientific">Entamoeba invadens IP1</name>
    <dbReference type="NCBI Taxonomy" id="370355"/>
    <lineage>
        <taxon>Eukaryota</taxon>
        <taxon>Amoebozoa</taxon>
        <taxon>Evosea</taxon>
        <taxon>Archamoebae</taxon>
        <taxon>Mastigamoebida</taxon>
        <taxon>Entamoebidae</taxon>
        <taxon>Entamoeba</taxon>
    </lineage>
</organism>
<name>A0A0A1TYM5_ENTIV</name>
<evidence type="ECO:0000256" key="1">
    <source>
        <dbReference type="SAM" id="MobiDB-lite"/>
    </source>
</evidence>
<evidence type="ECO:0000259" key="2">
    <source>
        <dbReference type="Pfam" id="PF17800"/>
    </source>
</evidence>
<dbReference type="AlphaFoldDB" id="A0A0A1TYM5"/>
<dbReference type="InterPro" id="IPR041232">
    <property type="entry name" value="NPL"/>
</dbReference>
<gene>
    <name evidence="3" type="ORF">EIN_162230</name>
</gene>
<protein>
    <recommendedName>
        <fullName evidence="2">Nucleoplasmin-like domain-containing protein</fullName>
    </recommendedName>
</protein>
<dbReference type="VEuPathDB" id="AmoebaDB:EIN_162230"/>
<feature type="domain" description="Nucleoplasmin-like" evidence="2">
    <location>
        <begin position="15"/>
        <end position="96"/>
    </location>
</feature>
<feature type="compositionally biased region" description="Acidic residues" evidence="1">
    <location>
        <begin position="130"/>
        <end position="140"/>
    </location>
</feature>
<sequence length="140" mass="15848">MEGTKNHCEVVVLPKKVTVNTEEGYVLNFLSAALLPTPTRDSEAKIYIVLENNQKRLLAFLSEKLGIYQEKIHCEVSEEKVIFEMRGKGTVHLFGVTDVTIDECCSCDDMCDMEEEDPEDSDFVEKGEVDEGMECEDDDE</sequence>
<dbReference type="Proteomes" id="UP000014680">
    <property type="component" value="Unassembled WGS sequence"/>
</dbReference>